<dbReference type="Proteomes" id="UP001138661">
    <property type="component" value="Unassembled WGS sequence"/>
</dbReference>
<protein>
    <submittedName>
        <fullName evidence="1">DUF4238 domain-containing protein</fullName>
    </submittedName>
</protein>
<proteinExistence type="predicted"/>
<organism evidence="1 2">
    <name type="scientific">Roseobacter insulae</name>
    <dbReference type="NCBI Taxonomy" id="2859783"/>
    <lineage>
        <taxon>Bacteria</taxon>
        <taxon>Pseudomonadati</taxon>
        <taxon>Pseudomonadota</taxon>
        <taxon>Alphaproteobacteria</taxon>
        <taxon>Rhodobacterales</taxon>
        <taxon>Roseobacteraceae</taxon>
        <taxon>Roseobacter</taxon>
    </lineage>
</organism>
<evidence type="ECO:0000313" key="1">
    <source>
        <dbReference type="EMBL" id="MBW4710297.1"/>
    </source>
</evidence>
<keyword evidence="2" id="KW-1185">Reference proteome</keyword>
<accession>A0A9X1FZL2</accession>
<dbReference type="AlphaFoldDB" id="A0A9X1FZL2"/>
<dbReference type="InterPro" id="IPR025332">
    <property type="entry name" value="DUF4238"/>
</dbReference>
<name>A0A9X1FZL2_9RHOB</name>
<dbReference type="Pfam" id="PF14022">
    <property type="entry name" value="DUF4238"/>
    <property type="match status" value="1"/>
</dbReference>
<reference evidence="1" key="1">
    <citation type="submission" date="2021-07" db="EMBL/GenBank/DDBJ databases">
        <title>Roseobacter insulae sp. nov., isolated from a tidal flat.</title>
        <authorList>
            <person name="Park S."/>
            <person name="Yoon J.-H."/>
        </authorList>
    </citation>
    <scope>NUCLEOTIDE SEQUENCE</scope>
    <source>
        <strain evidence="1">YSTF-M11</strain>
    </source>
</reference>
<comment type="caution">
    <text evidence="1">The sequence shown here is derived from an EMBL/GenBank/DDBJ whole genome shotgun (WGS) entry which is preliminary data.</text>
</comment>
<evidence type="ECO:0000313" key="2">
    <source>
        <dbReference type="Proteomes" id="UP001138661"/>
    </source>
</evidence>
<gene>
    <name evidence="1" type="ORF">KX928_21115</name>
</gene>
<dbReference type="RefSeq" id="WP_219506693.1">
    <property type="nucleotide sequence ID" value="NZ_JAHXDN010000007.1"/>
</dbReference>
<sequence>MKNGHAGGRGPTPWSKQLGQKRAKIHHFLPMALQKYFLNEAGQIWYSERQPNGVFSAPELRNTSSTFKERDYYTVFEDGKLSDRIEREFYAVIDDFLGKFLEEIHSTLDKKKMPLVSGDALGSIQKVAYHLLVRTPEFAKKYDDYEIGKELLEGTLADAKSAKLSAAEIATVEAELNDEGHVRKVGRTIRVKGQASPTKKVMQALKLLDLRFAESYGKHSFILPSMGAYRIGNGGPSGLSNPNMEIWIPISPKRALVLLQDPYKKIPIIAPEPRDHLRKVNLFGVANSTQIASHSERLLRSLIH</sequence>
<dbReference type="EMBL" id="JAHXDN010000007">
    <property type="protein sequence ID" value="MBW4710297.1"/>
    <property type="molecule type" value="Genomic_DNA"/>
</dbReference>